<dbReference type="PIRSF" id="PIRSF000774">
    <property type="entry name" value="RpoN"/>
    <property type="match status" value="1"/>
</dbReference>
<dbReference type="Gene3D" id="1.10.10.60">
    <property type="entry name" value="Homeodomain-like"/>
    <property type="match status" value="1"/>
</dbReference>
<keyword evidence="7" id="KW-0238">DNA-binding</keyword>
<keyword evidence="8" id="KW-0804">Transcription</keyword>
<dbReference type="InterPro" id="IPR007634">
    <property type="entry name" value="RNA_pol_sigma_54_DNA-bd"/>
</dbReference>
<dbReference type="PRINTS" id="PR00045">
    <property type="entry name" value="SIGMA54FCT"/>
</dbReference>
<dbReference type="PROSITE" id="PS50044">
    <property type="entry name" value="SIGMA54_3"/>
    <property type="match status" value="1"/>
</dbReference>
<dbReference type="GO" id="GO:0016987">
    <property type="term" value="F:sigma factor activity"/>
    <property type="evidence" value="ECO:0007669"/>
    <property type="project" value="UniProtKB-KW"/>
</dbReference>
<evidence type="ECO:0000259" key="9">
    <source>
        <dbReference type="Pfam" id="PF04552"/>
    </source>
</evidence>
<keyword evidence="5" id="KW-0805">Transcription regulation</keyword>
<dbReference type="EMBL" id="JXLB01000005">
    <property type="protein sequence ID" value="OJG83088.1"/>
    <property type="molecule type" value="Genomic_DNA"/>
</dbReference>
<evidence type="ECO:0000256" key="3">
    <source>
        <dbReference type="ARBA" id="ARBA00022679"/>
    </source>
</evidence>
<dbReference type="GO" id="GO:0001216">
    <property type="term" value="F:DNA-binding transcription activator activity"/>
    <property type="evidence" value="ECO:0007669"/>
    <property type="project" value="InterPro"/>
</dbReference>
<accession>A0A1L8WPY7</accession>
<dbReference type="InterPro" id="IPR000394">
    <property type="entry name" value="RNA_pol_sigma_54"/>
</dbReference>
<dbReference type="GO" id="GO:0016779">
    <property type="term" value="F:nucleotidyltransferase activity"/>
    <property type="evidence" value="ECO:0007669"/>
    <property type="project" value="UniProtKB-KW"/>
</dbReference>
<name>A0A1L8WPY7_9ENTE</name>
<keyword evidence="3" id="KW-0808">Transferase</keyword>
<evidence type="ECO:0000256" key="2">
    <source>
        <dbReference type="ARBA" id="ARBA00022478"/>
    </source>
</evidence>
<keyword evidence="6" id="KW-0731">Sigma factor</keyword>
<dbReference type="PANTHER" id="PTHR32248:SF4">
    <property type="entry name" value="RNA POLYMERASE SIGMA-54 FACTOR"/>
    <property type="match status" value="1"/>
</dbReference>
<dbReference type="NCBIfam" id="TIGR02395">
    <property type="entry name" value="rpoN_sigma"/>
    <property type="match status" value="1"/>
</dbReference>
<dbReference type="PROSITE" id="PS00717">
    <property type="entry name" value="SIGMA54_1"/>
    <property type="match status" value="1"/>
</dbReference>
<dbReference type="Pfam" id="PF04963">
    <property type="entry name" value="Sigma54_CBD"/>
    <property type="match status" value="1"/>
</dbReference>
<evidence type="ECO:0000256" key="7">
    <source>
        <dbReference type="ARBA" id="ARBA00023125"/>
    </source>
</evidence>
<organism evidence="11 12">
    <name type="scientific">Enterococcus ratti</name>
    <dbReference type="NCBI Taxonomy" id="150033"/>
    <lineage>
        <taxon>Bacteria</taxon>
        <taxon>Bacillati</taxon>
        <taxon>Bacillota</taxon>
        <taxon>Bacilli</taxon>
        <taxon>Lactobacillales</taxon>
        <taxon>Enterococcaceae</taxon>
        <taxon>Enterococcus</taxon>
    </lineage>
</organism>
<evidence type="ECO:0000256" key="4">
    <source>
        <dbReference type="ARBA" id="ARBA00022695"/>
    </source>
</evidence>
<comment type="similarity">
    <text evidence="1">Belongs to the sigma-54 factor family.</text>
</comment>
<keyword evidence="12" id="KW-1185">Reference proteome</keyword>
<dbReference type="PANTHER" id="PTHR32248">
    <property type="entry name" value="RNA POLYMERASE SIGMA-54 FACTOR"/>
    <property type="match status" value="1"/>
</dbReference>
<feature type="domain" description="RNA polymerase sigma factor 54 DNA-binding" evidence="9">
    <location>
        <begin position="283"/>
        <end position="443"/>
    </location>
</feature>
<comment type="caution">
    <text evidence="11">The sequence shown here is derived from an EMBL/GenBank/DDBJ whole genome shotgun (WGS) entry which is preliminary data.</text>
</comment>
<keyword evidence="2" id="KW-0240">DNA-directed RNA polymerase</keyword>
<dbReference type="Gene3D" id="1.10.260.40">
    <property type="entry name" value="lambda repressor-like DNA-binding domains"/>
    <property type="match status" value="1"/>
</dbReference>
<sequence length="446" mass="52094">MGKKMKFQQNFSQKQQQAQKLAMTQHLQQSIQILQYNSEELLAFVESQALENPLVEVVEPEWQSDVQKTKTSNENEETNYLNQIPDTSHSLFESLIKQIHLNYRDTFLRKLVLYLVEYIDLNGFLTIDLKQAQENTQATSIEILDALTLIQQLEPAGVGARSLQECLLLQIERDDFAPELAYIILEECFDWLVERKWKEIAQHFSIELSEVQRVFDYVQTLSPSPGRIFERSNEAYIVPDVKVIVDRERNVRVISKRRNQPDVRFQENYFNQMQKKADKETQAYLKERKQEFDWLKKTILQRGDTILRVTQVVVSHQQAFFTNKDRPIKPLTLKEVAKEIGVHESTVSRAVNGKYLETDFGVFELKKFFTSRIQKNGAEAAELSADMAQKNIQILVEQEDKSKPLSDQKIVELLKKDEIIISRRTVAKYRDLLGIPSSSKRKRYDK</sequence>
<dbReference type="GO" id="GO:0000428">
    <property type="term" value="C:DNA-directed RNA polymerase complex"/>
    <property type="evidence" value="ECO:0007669"/>
    <property type="project" value="UniProtKB-KW"/>
</dbReference>
<evidence type="ECO:0000256" key="8">
    <source>
        <dbReference type="ARBA" id="ARBA00023163"/>
    </source>
</evidence>
<evidence type="ECO:0000256" key="1">
    <source>
        <dbReference type="ARBA" id="ARBA00008798"/>
    </source>
</evidence>
<dbReference type="STRING" id="150033.RV14_GL001783"/>
<gene>
    <name evidence="11" type="ORF">RV14_GL001783</name>
</gene>
<dbReference type="Gene3D" id="1.10.10.1330">
    <property type="entry name" value="RNA polymerase sigma-54 factor, core-binding domain"/>
    <property type="match status" value="1"/>
</dbReference>
<protein>
    <submittedName>
        <fullName evidence="11">RNA polymerase sigma-54 factor</fullName>
    </submittedName>
</protein>
<dbReference type="PROSITE" id="PS00718">
    <property type="entry name" value="SIGMA54_2"/>
    <property type="match status" value="1"/>
</dbReference>
<dbReference type="Pfam" id="PF04552">
    <property type="entry name" value="Sigma54_DBD"/>
    <property type="match status" value="1"/>
</dbReference>
<dbReference type="InterPro" id="IPR010982">
    <property type="entry name" value="Lambda_DNA-bd_dom_sf"/>
</dbReference>
<feature type="domain" description="RNA polymerase sigma factor 54 core-binding" evidence="10">
    <location>
        <begin position="83"/>
        <end position="269"/>
    </location>
</feature>
<evidence type="ECO:0000256" key="6">
    <source>
        <dbReference type="ARBA" id="ARBA00023082"/>
    </source>
</evidence>
<dbReference type="AlphaFoldDB" id="A0A1L8WPY7"/>
<proteinExistence type="inferred from homology"/>
<dbReference type="GO" id="GO:0006352">
    <property type="term" value="P:DNA-templated transcription initiation"/>
    <property type="evidence" value="ECO:0007669"/>
    <property type="project" value="InterPro"/>
</dbReference>
<evidence type="ECO:0000313" key="11">
    <source>
        <dbReference type="EMBL" id="OJG83088.1"/>
    </source>
</evidence>
<evidence type="ECO:0000313" key="12">
    <source>
        <dbReference type="Proteomes" id="UP000182152"/>
    </source>
</evidence>
<evidence type="ECO:0000259" key="10">
    <source>
        <dbReference type="Pfam" id="PF04963"/>
    </source>
</evidence>
<dbReference type="Proteomes" id="UP000182152">
    <property type="component" value="Unassembled WGS sequence"/>
</dbReference>
<keyword evidence="4" id="KW-0548">Nucleotidyltransferase</keyword>
<dbReference type="GO" id="GO:0003677">
    <property type="term" value="F:DNA binding"/>
    <property type="evidence" value="ECO:0007669"/>
    <property type="project" value="UniProtKB-KW"/>
</dbReference>
<reference evidence="11 12" key="1">
    <citation type="submission" date="2014-12" db="EMBL/GenBank/DDBJ databases">
        <title>Draft genome sequences of 29 type strains of Enterococci.</title>
        <authorList>
            <person name="Zhong Z."/>
            <person name="Sun Z."/>
            <person name="Liu W."/>
            <person name="Zhang W."/>
            <person name="Zhang H."/>
        </authorList>
    </citation>
    <scope>NUCLEOTIDE SEQUENCE [LARGE SCALE GENOMIC DNA]</scope>
    <source>
        <strain evidence="11 12">DSM 15687</strain>
    </source>
</reference>
<dbReference type="InterPro" id="IPR007046">
    <property type="entry name" value="RNA_pol_sigma_54_core-bd"/>
</dbReference>
<dbReference type="InterPro" id="IPR038709">
    <property type="entry name" value="RpoN_core-bd_sf"/>
</dbReference>
<dbReference type="Pfam" id="PF00309">
    <property type="entry name" value="Sigma54_AID"/>
    <property type="match status" value="1"/>
</dbReference>
<evidence type="ECO:0000256" key="5">
    <source>
        <dbReference type="ARBA" id="ARBA00023015"/>
    </source>
</evidence>